<dbReference type="GO" id="GO:0006749">
    <property type="term" value="P:glutathione metabolic process"/>
    <property type="evidence" value="ECO:0007669"/>
    <property type="project" value="TreeGrafter"/>
</dbReference>
<dbReference type="CDD" id="cd03192">
    <property type="entry name" value="GST_C_Sigma_like"/>
    <property type="match status" value="1"/>
</dbReference>
<dbReference type="PANTHER" id="PTHR11571:SF263">
    <property type="entry name" value="GLUTATHIONE S-TRANSFERASE"/>
    <property type="match status" value="1"/>
</dbReference>
<organism evidence="3 4">
    <name type="scientific">Diatrype stigma</name>
    <dbReference type="NCBI Taxonomy" id="117547"/>
    <lineage>
        <taxon>Eukaryota</taxon>
        <taxon>Fungi</taxon>
        <taxon>Dikarya</taxon>
        <taxon>Ascomycota</taxon>
        <taxon>Pezizomycotina</taxon>
        <taxon>Sordariomycetes</taxon>
        <taxon>Xylariomycetidae</taxon>
        <taxon>Xylariales</taxon>
        <taxon>Diatrypaceae</taxon>
        <taxon>Diatrype</taxon>
    </lineage>
</organism>
<dbReference type="Proteomes" id="UP001320420">
    <property type="component" value="Unassembled WGS sequence"/>
</dbReference>
<dbReference type="InterPro" id="IPR004046">
    <property type="entry name" value="GST_C"/>
</dbReference>
<reference evidence="3 4" key="1">
    <citation type="submission" date="2024-02" db="EMBL/GenBank/DDBJ databases">
        <title>De novo assembly and annotation of 12 fungi associated with fruit tree decline syndrome in Ontario, Canada.</title>
        <authorList>
            <person name="Sulman M."/>
            <person name="Ellouze W."/>
            <person name="Ilyukhin E."/>
        </authorList>
    </citation>
    <scope>NUCLEOTIDE SEQUENCE [LARGE SCALE GENOMIC DNA]</scope>
    <source>
        <strain evidence="3 4">M11/M66-122</strain>
    </source>
</reference>
<dbReference type="EMBL" id="JAKJXP020000010">
    <property type="protein sequence ID" value="KAK7755807.1"/>
    <property type="molecule type" value="Genomic_DNA"/>
</dbReference>
<evidence type="ECO:0000313" key="4">
    <source>
        <dbReference type="Proteomes" id="UP001320420"/>
    </source>
</evidence>
<sequence>MATATADAYELIYWPGIPGRGEHVRLALEEGGAAYRDTARTGTGMREVGAQIADDNLGDDANAPPFAPPVLRHGDALLWQTPAILAYLGPRLGLAPEAASAGAARVAALAMTALDGLSDEVHDCHHPIATGLYYEDQKEESLRKSKDFVANRLPKFLGYFERVLQGKASGDGPWLYGGRLTYADLVLFQCLDGTKFMFRKAMQWAEKSGKYAHVFELYDAVKARPRIKEYLASDRRQGYSMGIYRYYPELDVGEEM</sequence>
<evidence type="ECO:0000259" key="2">
    <source>
        <dbReference type="PROSITE" id="PS50405"/>
    </source>
</evidence>
<accession>A0AAN9YV64</accession>
<dbReference type="Pfam" id="PF14497">
    <property type="entry name" value="GST_C_3"/>
    <property type="match status" value="1"/>
</dbReference>
<dbReference type="PROSITE" id="PS50404">
    <property type="entry name" value="GST_NTER"/>
    <property type="match status" value="1"/>
</dbReference>
<comment type="caution">
    <text evidence="3">The sequence shown here is derived from an EMBL/GenBank/DDBJ whole genome shotgun (WGS) entry which is preliminary data.</text>
</comment>
<dbReference type="Gene3D" id="1.20.1050.10">
    <property type="match status" value="1"/>
</dbReference>
<feature type="domain" description="GST C-terminal" evidence="2">
    <location>
        <begin position="107"/>
        <end position="250"/>
    </location>
</feature>
<dbReference type="InterPro" id="IPR010987">
    <property type="entry name" value="Glutathione-S-Trfase_C-like"/>
</dbReference>
<dbReference type="InterPro" id="IPR050213">
    <property type="entry name" value="GST_superfamily"/>
</dbReference>
<dbReference type="InterPro" id="IPR036249">
    <property type="entry name" value="Thioredoxin-like_sf"/>
</dbReference>
<feature type="domain" description="GST N-terminal" evidence="1">
    <location>
        <begin position="8"/>
        <end position="96"/>
    </location>
</feature>
<dbReference type="SUPFAM" id="SSF52833">
    <property type="entry name" value="Thioredoxin-like"/>
    <property type="match status" value="1"/>
</dbReference>
<proteinExistence type="predicted"/>
<dbReference type="Gene3D" id="3.40.30.10">
    <property type="entry name" value="Glutaredoxin"/>
    <property type="match status" value="1"/>
</dbReference>
<dbReference type="AlphaFoldDB" id="A0AAN9YV64"/>
<dbReference type="PANTHER" id="PTHR11571">
    <property type="entry name" value="GLUTATHIONE S-TRANSFERASE"/>
    <property type="match status" value="1"/>
</dbReference>
<dbReference type="InterPro" id="IPR004045">
    <property type="entry name" value="Glutathione_S-Trfase_N"/>
</dbReference>
<dbReference type="InterPro" id="IPR036282">
    <property type="entry name" value="Glutathione-S-Trfase_C_sf"/>
</dbReference>
<dbReference type="GO" id="GO:0004364">
    <property type="term" value="F:glutathione transferase activity"/>
    <property type="evidence" value="ECO:0007669"/>
    <property type="project" value="TreeGrafter"/>
</dbReference>
<keyword evidence="4" id="KW-1185">Reference proteome</keyword>
<name>A0AAN9YV64_9PEZI</name>
<dbReference type="PROSITE" id="PS50405">
    <property type="entry name" value="GST_CTER"/>
    <property type="match status" value="1"/>
</dbReference>
<evidence type="ECO:0000259" key="1">
    <source>
        <dbReference type="PROSITE" id="PS50404"/>
    </source>
</evidence>
<evidence type="ECO:0008006" key="5">
    <source>
        <dbReference type="Google" id="ProtNLM"/>
    </source>
</evidence>
<evidence type="ECO:0000313" key="3">
    <source>
        <dbReference type="EMBL" id="KAK7755807.1"/>
    </source>
</evidence>
<dbReference type="SUPFAM" id="SSF47616">
    <property type="entry name" value="GST C-terminal domain-like"/>
    <property type="match status" value="1"/>
</dbReference>
<dbReference type="FunFam" id="1.20.1050.10:FF:000051">
    <property type="entry name" value="Glutathione S-transferase"/>
    <property type="match status" value="1"/>
</dbReference>
<gene>
    <name evidence="3" type="ORF">SLS62_002092</name>
</gene>
<protein>
    <recommendedName>
        <fullName evidence="5">Glutathione S-transferase</fullName>
    </recommendedName>
</protein>